<dbReference type="Gene3D" id="3.40.630.30">
    <property type="match status" value="1"/>
</dbReference>
<organism evidence="4 5">
    <name type="scientific">Nocardia fusca</name>
    <dbReference type="NCBI Taxonomy" id="941183"/>
    <lineage>
        <taxon>Bacteria</taxon>
        <taxon>Bacillati</taxon>
        <taxon>Actinomycetota</taxon>
        <taxon>Actinomycetes</taxon>
        <taxon>Mycobacteriales</taxon>
        <taxon>Nocardiaceae</taxon>
        <taxon>Nocardia</taxon>
    </lineage>
</organism>
<dbReference type="PANTHER" id="PTHR43877">
    <property type="entry name" value="AMINOALKYLPHOSPHONATE N-ACETYLTRANSFERASE-RELATED-RELATED"/>
    <property type="match status" value="1"/>
</dbReference>
<evidence type="ECO:0000256" key="1">
    <source>
        <dbReference type="ARBA" id="ARBA00022679"/>
    </source>
</evidence>
<protein>
    <submittedName>
        <fullName evidence="4">GNAT family N-acetyltransferase</fullName>
    </submittedName>
</protein>
<dbReference type="CDD" id="cd04301">
    <property type="entry name" value="NAT_SF"/>
    <property type="match status" value="1"/>
</dbReference>
<sequence length="174" mass="19041">MRRVCAVTQDDPLAAPLLAELAVEYSSRYGGSADEVRRDLITYPAAEFASPDGALLVVVENEEPVAGGAFRRYDETTAELKRIWTAREHRRRGLGRFVLAQLEAEIARRGYRRVYLTTGPRQPEAVALYNAAGYTALARDIELGIGRLHPFEKYLVPGAPADAGEPGTYAGHPG</sequence>
<dbReference type="Pfam" id="PF00583">
    <property type="entry name" value="Acetyltransf_1"/>
    <property type="match status" value="1"/>
</dbReference>
<comment type="caution">
    <text evidence="4">The sequence shown here is derived from an EMBL/GenBank/DDBJ whole genome shotgun (WGS) entry which is preliminary data.</text>
</comment>
<evidence type="ECO:0000259" key="3">
    <source>
        <dbReference type="PROSITE" id="PS51186"/>
    </source>
</evidence>
<dbReference type="PANTHER" id="PTHR43877:SF2">
    <property type="entry name" value="AMINOALKYLPHOSPHONATE N-ACETYLTRANSFERASE-RELATED"/>
    <property type="match status" value="1"/>
</dbReference>
<name>A0ABV3F2R8_9NOCA</name>
<dbReference type="EMBL" id="JBFAIH010000002">
    <property type="protein sequence ID" value="MEV0361976.1"/>
    <property type="molecule type" value="Genomic_DNA"/>
</dbReference>
<dbReference type="RefSeq" id="WP_357973704.1">
    <property type="nucleotide sequence ID" value="NZ_JBFAIH010000002.1"/>
</dbReference>
<evidence type="ECO:0000313" key="4">
    <source>
        <dbReference type="EMBL" id="MEV0361976.1"/>
    </source>
</evidence>
<keyword evidence="2" id="KW-0012">Acyltransferase</keyword>
<reference evidence="4 5" key="1">
    <citation type="submission" date="2024-06" db="EMBL/GenBank/DDBJ databases">
        <title>The Natural Products Discovery Center: Release of the First 8490 Sequenced Strains for Exploring Actinobacteria Biosynthetic Diversity.</title>
        <authorList>
            <person name="Kalkreuter E."/>
            <person name="Kautsar S.A."/>
            <person name="Yang D."/>
            <person name="Bader C.D."/>
            <person name="Teijaro C.N."/>
            <person name="Fluegel L."/>
            <person name="Davis C.M."/>
            <person name="Simpson J.R."/>
            <person name="Lauterbach L."/>
            <person name="Steele A.D."/>
            <person name="Gui C."/>
            <person name="Meng S."/>
            <person name="Li G."/>
            <person name="Viehrig K."/>
            <person name="Ye F."/>
            <person name="Su P."/>
            <person name="Kiefer A.F."/>
            <person name="Nichols A."/>
            <person name="Cepeda A.J."/>
            <person name="Yan W."/>
            <person name="Fan B."/>
            <person name="Jiang Y."/>
            <person name="Adhikari A."/>
            <person name="Zheng C.-J."/>
            <person name="Schuster L."/>
            <person name="Cowan T.M."/>
            <person name="Smanski M.J."/>
            <person name="Chevrette M.G."/>
            <person name="De Carvalho L.P.S."/>
            <person name="Shen B."/>
        </authorList>
    </citation>
    <scope>NUCLEOTIDE SEQUENCE [LARGE SCALE GENOMIC DNA]</scope>
    <source>
        <strain evidence="4 5">NPDC050671</strain>
    </source>
</reference>
<keyword evidence="1" id="KW-0808">Transferase</keyword>
<dbReference type="InterPro" id="IPR000182">
    <property type="entry name" value="GNAT_dom"/>
</dbReference>
<gene>
    <name evidence="4" type="ORF">AB0H72_04660</name>
</gene>
<keyword evidence="5" id="KW-1185">Reference proteome</keyword>
<dbReference type="Proteomes" id="UP001551658">
    <property type="component" value="Unassembled WGS sequence"/>
</dbReference>
<evidence type="ECO:0000256" key="2">
    <source>
        <dbReference type="ARBA" id="ARBA00023315"/>
    </source>
</evidence>
<dbReference type="InterPro" id="IPR050832">
    <property type="entry name" value="Bact_Acetyltransf"/>
</dbReference>
<feature type="domain" description="N-acetyltransferase" evidence="3">
    <location>
        <begin position="5"/>
        <end position="157"/>
    </location>
</feature>
<dbReference type="InterPro" id="IPR016181">
    <property type="entry name" value="Acyl_CoA_acyltransferase"/>
</dbReference>
<evidence type="ECO:0000313" key="5">
    <source>
        <dbReference type="Proteomes" id="UP001551658"/>
    </source>
</evidence>
<dbReference type="SUPFAM" id="SSF55729">
    <property type="entry name" value="Acyl-CoA N-acyltransferases (Nat)"/>
    <property type="match status" value="1"/>
</dbReference>
<dbReference type="PROSITE" id="PS51186">
    <property type="entry name" value="GNAT"/>
    <property type="match status" value="1"/>
</dbReference>
<accession>A0ABV3F2R8</accession>
<proteinExistence type="predicted"/>